<accession>A0A6I4IBZ3</accession>
<evidence type="ECO:0000259" key="2">
    <source>
        <dbReference type="Pfam" id="PF01757"/>
    </source>
</evidence>
<evidence type="ECO:0000313" key="4">
    <source>
        <dbReference type="Proteomes" id="UP000434850"/>
    </source>
</evidence>
<keyword evidence="1" id="KW-1133">Transmembrane helix</keyword>
<dbReference type="GO" id="GO:0016747">
    <property type="term" value="F:acyltransferase activity, transferring groups other than amino-acyl groups"/>
    <property type="evidence" value="ECO:0007669"/>
    <property type="project" value="InterPro"/>
</dbReference>
<feature type="transmembrane region" description="Helical" evidence="1">
    <location>
        <begin position="318"/>
        <end position="342"/>
    </location>
</feature>
<feature type="transmembrane region" description="Helical" evidence="1">
    <location>
        <begin position="219"/>
        <end position="237"/>
    </location>
</feature>
<keyword evidence="3" id="KW-0808">Transferase</keyword>
<feature type="transmembrane region" description="Helical" evidence="1">
    <location>
        <begin position="119"/>
        <end position="141"/>
    </location>
</feature>
<dbReference type="PANTHER" id="PTHR23028">
    <property type="entry name" value="ACETYLTRANSFERASE"/>
    <property type="match status" value="1"/>
</dbReference>
<feature type="transmembrane region" description="Helical" evidence="1">
    <location>
        <begin position="281"/>
        <end position="298"/>
    </location>
</feature>
<dbReference type="EMBL" id="WQLA01000007">
    <property type="protein sequence ID" value="MVN92780.1"/>
    <property type="molecule type" value="Genomic_DNA"/>
</dbReference>
<dbReference type="PANTHER" id="PTHR23028:SF53">
    <property type="entry name" value="ACYL_TRANSF_3 DOMAIN-CONTAINING PROTEIN"/>
    <property type="match status" value="1"/>
</dbReference>
<reference evidence="3 4" key="1">
    <citation type="submission" date="2019-12" db="EMBL/GenBank/DDBJ databases">
        <title>Mucilaginibacter sp. HME9299 genome sequencing and assembly.</title>
        <authorList>
            <person name="Kang H."/>
            <person name="Kim H."/>
            <person name="Joh K."/>
        </authorList>
    </citation>
    <scope>NUCLEOTIDE SEQUENCE [LARGE SCALE GENOMIC DNA]</scope>
    <source>
        <strain evidence="3 4">HME9299</strain>
    </source>
</reference>
<dbReference type="RefSeq" id="WP_157543095.1">
    <property type="nucleotide sequence ID" value="NZ_WQLA01000007.1"/>
</dbReference>
<proteinExistence type="predicted"/>
<feature type="transmembrane region" description="Helical" evidence="1">
    <location>
        <begin position="7"/>
        <end position="28"/>
    </location>
</feature>
<organism evidence="3 4">
    <name type="scientific">Mucilaginibacter aquatilis</name>
    <dbReference type="NCBI Taxonomy" id="1517760"/>
    <lineage>
        <taxon>Bacteria</taxon>
        <taxon>Pseudomonadati</taxon>
        <taxon>Bacteroidota</taxon>
        <taxon>Sphingobacteriia</taxon>
        <taxon>Sphingobacteriales</taxon>
        <taxon>Sphingobacteriaceae</taxon>
        <taxon>Mucilaginibacter</taxon>
    </lineage>
</organism>
<comment type="caution">
    <text evidence="3">The sequence shown here is derived from an EMBL/GenBank/DDBJ whole genome shotgun (WGS) entry which is preliminary data.</text>
</comment>
<dbReference type="AlphaFoldDB" id="A0A6I4IBZ3"/>
<feature type="transmembrane region" description="Helical" evidence="1">
    <location>
        <begin position="34"/>
        <end position="58"/>
    </location>
</feature>
<dbReference type="OrthoDB" id="290051at2"/>
<gene>
    <name evidence="3" type="ORF">GO816_16720</name>
</gene>
<dbReference type="GO" id="GO:0000271">
    <property type="term" value="P:polysaccharide biosynthetic process"/>
    <property type="evidence" value="ECO:0007669"/>
    <property type="project" value="TreeGrafter"/>
</dbReference>
<keyword evidence="1" id="KW-0812">Transmembrane</keyword>
<keyword evidence="3" id="KW-0012">Acyltransferase</keyword>
<dbReference type="InterPro" id="IPR002656">
    <property type="entry name" value="Acyl_transf_3_dom"/>
</dbReference>
<evidence type="ECO:0000313" key="3">
    <source>
        <dbReference type="EMBL" id="MVN92780.1"/>
    </source>
</evidence>
<feature type="transmembrane region" description="Helical" evidence="1">
    <location>
        <begin position="249"/>
        <end position="269"/>
    </location>
</feature>
<name>A0A6I4IBZ3_9SPHI</name>
<protein>
    <submittedName>
        <fullName evidence="3">Acyltransferase family protein</fullName>
    </submittedName>
</protein>
<keyword evidence="1" id="KW-0472">Membrane</keyword>
<feature type="transmembrane region" description="Helical" evidence="1">
    <location>
        <begin position="79"/>
        <end position="99"/>
    </location>
</feature>
<dbReference type="InterPro" id="IPR050879">
    <property type="entry name" value="Acyltransferase_3"/>
</dbReference>
<dbReference type="Pfam" id="PF01757">
    <property type="entry name" value="Acyl_transf_3"/>
    <property type="match status" value="1"/>
</dbReference>
<dbReference type="Proteomes" id="UP000434850">
    <property type="component" value="Unassembled WGS sequence"/>
</dbReference>
<keyword evidence="4" id="KW-1185">Reference proteome</keyword>
<dbReference type="GO" id="GO:0016020">
    <property type="term" value="C:membrane"/>
    <property type="evidence" value="ECO:0007669"/>
    <property type="project" value="TreeGrafter"/>
</dbReference>
<evidence type="ECO:0000256" key="1">
    <source>
        <dbReference type="SAM" id="Phobius"/>
    </source>
</evidence>
<sequence>MLKELDGFRALAVTLVVLFHVGFYINAIPGFNEIIGTGYLGVQVFFILSSLLLSRQYLLYYPQTTDKKQYTISFFRKRLLRIVPLYLVSSAVLAILNYQNLTFSLWNIIKYVLFISDDLHINVVTWSLLVEVRFYLLLPVIMEILFYLKQRNVSVFVVPVVIILYSYTYRYVQLTYFNDKDMLERLYSSLSSNIDCLGWGIIAAIIFEKYKAVSLRQNLTVPVILILLIAIYAIMHVRYHHYFPGLQKLIVPVNNMLWTSLITLIMLAKTTIFNKALSAQVAVYISMLSYSIYLWHLPIRVYIDTLLNKMMTGGLAKYMMLTELALVIVVTMIVSALSYRFIEKPFLKKKVA</sequence>
<feature type="domain" description="Acyltransferase 3" evidence="2">
    <location>
        <begin position="3"/>
        <end position="339"/>
    </location>
</feature>
<feature type="transmembrane region" description="Helical" evidence="1">
    <location>
        <begin position="190"/>
        <end position="207"/>
    </location>
</feature>
<feature type="transmembrane region" description="Helical" evidence="1">
    <location>
        <begin position="153"/>
        <end position="170"/>
    </location>
</feature>